<dbReference type="Proteomes" id="UP000600946">
    <property type="component" value="Unassembled WGS sequence"/>
</dbReference>
<comment type="caution">
    <text evidence="2">The sequence shown here is derived from an EMBL/GenBank/DDBJ whole genome shotgun (WGS) entry which is preliminary data.</text>
</comment>
<gene>
    <name evidence="2" type="ORF">GCM10010326_13050</name>
</gene>
<keyword evidence="1" id="KW-0175">Coiled coil</keyword>
<evidence type="ECO:0000313" key="2">
    <source>
        <dbReference type="EMBL" id="GGY21543.1"/>
    </source>
</evidence>
<dbReference type="EMBL" id="BMUU01000002">
    <property type="protein sequence ID" value="GGY21543.1"/>
    <property type="molecule type" value="Genomic_DNA"/>
</dbReference>
<dbReference type="RefSeq" id="WP_190026507.1">
    <property type="nucleotide sequence ID" value="NZ_BMUU01000002.1"/>
</dbReference>
<reference evidence="3" key="1">
    <citation type="journal article" date="2019" name="Int. J. Syst. Evol. Microbiol.">
        <title>The Global Catalogue of Microorganisms (GCM) 10K type strain sequencing project: providing services to taxonomists for standard genome sequencing and annotation.</title>
        <authorList>
            <consortium name="The Broad Institute Genomics Platform"/>
            <consortium name="The Broad Institute Genome Sequencing Center for Infectious Disease"/>
            <person name="Wu L."/>
            <person name="Ma J."/>
        </authorList>
    </citation>
    <scope>NUCLEOTIDE SEQUENCE [LARGE SCALE GENOMIC DNA]</scope>
    <source>
        <strain evidence="3">JCM 4594</strain>
    </source>
</reference>
<sequence>MRAGQVGTRINPALPQGRQLLARTLGVLHAQTGARTLNEAVSLLGAHGYTTNASAVSRYLNGGRVPPLQLVTVMYDLALAAAGSEAGVGLTKDEAIAAHGLAEPTLCSTCSTLRNDNEALRSDNSGLHEENERLRAAEAGLQEALAAARRRSASLPVPRFEGDRQRLASDVAGATKIASAASHFRQEGQVDAALAVLADTAGRLTPVEAAVSLAALRSQQQSQLADTLGQMYAREHSEREVIQVALELHQRGMLDDATSILRAAVR</sequence>
<protein>
    <submittedName>
        <fullName evidence="2">Uncharacterized protein</fullName>
    </submittedName>
</protein>
<feature type="coiled-coil region" evidence="1">
    <location>
        <begin position="117"/>
        <end position="151"/>
    </location>
</feature>
<proteinExistence type="predicted"/>
<accession>A0ABQ2ZRE1</accession>
<evidence type="ECO:0000256" key="1">
    <source>
        <dbReference type="SAM" id="Coils"/>
    </source>
</evidence>
<organism evidence="2 3">
    <name type="scientific">Streptomyces xanthochromogenes</name>
    <dbReference type="NCBI Taxonomy" id="67384"/>
    <lineage>
        <taxon>Bacteria</taxon>
        <taxon>Bacillati</taxon>
        <taxon>Actinomycetota</taxon>
        <taxon>Actinomycetes</taxon>
        <taxon>Kitasatosporales</taxon>
        <taxon>Streptomycetaceae</taxon>
        <taxon>Streptomyces</taxon>
    </lineage>
</organism>
<keyword evidence="3" id="KW-1185">Reference proteome</keyword>
<name>A0ABQ2ZRE1_9ACTN</name>
<evidence type="ECO:0000313" key="3">
    <source>
        <dbReference type="Proteomes" id="UP000600946"/>
    </source>
</evidence>
<dbReference type="GeneID" id="96289308"/>